<dbReference type="InterPro" id="IPR036134">
    <property type="entry name" value="Crypto/Photolyase_FAD-like_sf"/>
</dbReference>
<sequence>MAIGVILNRVFRLNNNPLFDYIYSNKESINHCYFIIPTEEFEEEAKKKAQYYYGSIQKFMYELQRYDIEPFLMSYDKLIDFCKKQAIDKVVVAGDIMSYHHEEYDILHQRKRFKQANIQVISLRANHYFNPRKTYNKQGEPYKVFTSFYRKWRPYLMIRDEYDYHLEDISKVVVKSQHKIKEDYHSYGISERDVQNRWSEFLSQDIENYKENREYLPEVLTSQLSIYLAYGMIDIIQVFNDLLQNYDKNEQNYETFIRELIFREFYYVLMTNYPETAHVAFKEKYQQLKWSYNEENFKLWKDGNTGFPIIDAAMEELKTTGFMHNRMRMVVSQFLTKDLFIDWIWGESFFKQKLIDYYAASNVHGWQWSASTGTDAVPYFRMFNPIRQSERFDNNARYIKTYIPRLNQVDAKYLHDTHKFEQQIKGQGVEIGKDYPKQMIDHKESRQRVMSEFKALD</sequence>
<feature type="binding site" evidence="3">
    <location>
        <begin position="221"/>
        <end position="225"/>
    </location>
    <ligand>
        <name>FAD</name>
        <dbReference type="ChEBI" id="CHEBI:57692"/>
    </ligand>
</feature>
<dbReference type="Proteomes" id="UP000001411">
    <property type="component" value="Chromosome"/>
</dbReference>
<dbReference type="PROSITE" id="PS51645">
    <property type="entry name" value="PHR_CRY_ALPHA_BETA"/>
    <property type="match status" value="1"/>
</dbReference>
<dbReference type="EMBL" id="AE015929">
    <property type="protein sequence ID" value="AAO04060.1"/>
    <property type="molecule type" value="Genomic_DNA"/>
</dbReference>
<dbReference type="SUPFAM" id="SSF48173">
    <property type="entry name" value="Cryptochrome/photolyase FAD-binding domain"/>
    <property type="match status" value="1"/>
</dbReference>
<dbReference type="Gene3D" id="3.40.50.620">
    <property type="entry name" value="HUPs"/>
    <property type="match status" value="1"/>
</dbReference>
<evidence type="ECO:0000256" key="1">
    <source>
        <dbReference type="ARBA" id="ARBA00022630"/>
    </source>
</evidence>
<dbReference type="InterPro" id="IPR002081">
    <property type="entry name" value="Cryptochrome/DNA_photolyase_1"/>
</dbReference>
<proteinExistence type="inferred from homology"/>
<evidence type="ECO:0000256" key="5">
    <source>
        <dbReference type="RuleBase" id="RU004182"/>
    </source>
</evidence>
<evidence type="ECO:0000256" key="4">
    <source>
        <dbReference type="PIRSR" id="PIRSR602081-2"/>
    </source>
</evidence>
<evidence type="ECO:0000256" key="2">
    <source>
        <dbReference type="ARBA" id="ARBA00022827"/>
    </source>
</evidence>
<dbReference type="PANTHER" id="PTHR11455">
    <property type="entry name" value="CRYPTOCHROME"/>
    <property type="match status" value="1"/>
</dbReference>
<feature type="site" description="Electron transfer via tryptophanyl radical" evidence="4">
    <location>
        <position position="290"/>
    </location>
</feature>
<dbReference type="Pfam" id="PF00875">
    <property type="entry name" value="DNA_photolyase"/>
    <property type="match status" value="1"/>
</dbReference>
<dbReference type="Pfam" id="PF03441">
    <property type="entry name" value="FAD_binding_7"/>
    <property type="match status" value="1"/>
</dbReference>
<dbReference type="KEGG" id="sep:SE_0463"/>
<dbReference type="InterPro" id="IPR005101">
    <property type="entry name" value="Cryptochr/Photolyase_FAD-bd"/>
</dbReference>
<dbReference type="Gene3D" id="1.10.579.10">
    <property type="entry name" value="DNA Cyclobutane Dipyrimidine Photolyase, subunit A, domain 3"/>
    <property type="match status" value="1"/>
</dbReference>
<dbReference type="InterPro" id="IPR014729">
    <property type="entry name" value="Rossmann-like_a/b/a_fold"/>
</dbReference>
<dbReference type="PANTHER" id="PTHR11455:SF9">
    <property type="entry name" value="CRYPTOCHROME CIRCADIAN CLOCK 5 ISOFORM X1"/>
    <property type="match status" value="1"/>
</dbReference>
<keyword evidence="5" id="KW-0157">Chromophore</keyword>
<dbReference type="eggNOG" id="COG0415">
    <property type="taxonomic scope" value="Bacteria"/>
</dbReference>
<comment type="similarity">
    <text evidence="5">Belongs to the DNA photolyase family.</text>
</comment>
<dbReference type="GO" id="GO:0003677">
    <property type="term" value="F:DNA binding"/>
    <property type="evidence" value="ECO:0007669"/>
    <property type="project" value="TreeGrafter"/>
</dbReference>
<dbReference type="GO" id="GO:0009416">
    <property type="term" value="P:response to light stimulus"/>
    <property type="evidence" value="ECO:0007669"/>
    <property type="project" value="TreeGrafter"/>
</dbReference>
<dbReference type="AlphaFoldDB" id="A0A0H2VHI3"/>
<evidence type="ECO:0000313" key="8">
    <source>
        <dbReference type="Proteomes" id="UP000001411"/>
    </source>
</evidence>
<keyword evidence="1 3" id="KW-0285">Flavoprotein</keyword>
<dbReference type="SUPFAM" id="SSF52425">
    <property type="entry name" value="Cryptochrome/photolyase, N-terminal domain"/>
    <property type="match status" value="1"/>
</dbReference>
<feature type="binding site" evidence="3">
    <location>
        <position position="209"/>
    </location>
    <ligand>
        <name>FAD</name>
        <dbReference type="ChEBI" id="CHEBI:57692"/>
    </ligand>
</feature>
<keyword evidence="7" id="KW-0456">Lyase</keyword>
<dbReference type="HOGENOM" id="CLU_010348_2_2_9"/>
<dbReference type="PRINTS" id="PR00147">
    <property type="entry name" value="DNAPHOTLYASE"/>
</dbReference>
<comment type="cofactor">
    <cofactor evidence="3">
        <name>FAD</name>
        <dbReference type="ChEBI" id="CHEBI:57692"/>
    </cofactor>
    <text evidence="3">Binds 1 FAD per subunit.</text>
</comment>
<dbReference type="Gene3D" id="1.25.40.80">
    <property type="match status" value="1"/>
</dbReference>
<feature type="site" description="Electron transfer via tryptophanyl radical" evidence="4">
    <location>
        <position position="343"/>
    </location>
</feature>
<dbReference type="PATRIC" id="fig|176280.10.peg.436"/>
<name>A0A0H2VHI3_STAES</name>
<gene>
    <name evidence="7" type="ordered locus">SE_0463</name>
</gene>
<evidence type="ECO:0000256" key="3">
    <source>
        <dbReference type="PIRSR" id="PIRSR602081-1"/>
    </source>
</evidence>
<reference evidence="7 8" key="1">
    <citation type="journal article" date="2003" name="Mol. Microbiol.">
        <title>Genome-based analysis of virulence genes in a non-biofilm-forming Staphylococcus epidermidis strain (ATCC 12228).</title>
        <authorList>
            <person name="Zhang Y.Q."/>
            <person name="Ren S.X."/>
            <person name="Li H.L."/>
            <person name="Wang Y.X."/>
            <person name="Fu G."/>
            <person name="Yang J."/>
            <person name="Qin Z.Q."/>
            <person name="Miao Y.G."/>
            <person name="Wang W.Y."/>
            <person name="Chen R.S."/>
            <person name="Shen Y."/>
            <person name="Chen Z."/>
            <person name="Yuan Z.H."/>
            <person name="Zhao G.P."/>
            <person name="Qu D."/>
            <person name="Danchin A."/>
            <person name="Wen Y.M."/>
        </authorList>
    </citation>
    <scope>NUCLEOTIDE SEQUENCE [LARGE SCALE GENOMIC DNA]</scope>
    <source>
        <strain evidence="8">ATCC 12228 / FDA PCI 1200</strain>
    </source>
</reference>
<feature type="binding site" evidence="3">
    <location>
        <begin position="259"/>
        <end position="266"/>
    </location>
    <ligand>
        <name>FAD</name>
        <dbReference type="ChEBI" id="CHEBI:57692"/>
    </ligand>
</feature>
<feature type="binding site" evidence="3">
    <location>
        <position position="256"/>
    </location>
    <ligand>
        <name>FAD</name>
        <dbReference type="ChEBI" id="CHEBI:57692"/>
    </ligand>
</feature>
<protein>
    <submittedName>
        <fullName evidence="7">Putative deoxyribodipyrimidine photolyase</fullName>
    </submittedName>
</protein>
<dbReference type="GO" id="GO:0071949">
    <property type="term" value="F:FAD binding"/>
    <property type="evidence" value="ECO:0007669"/>
    <property type="project" value="TreeGrafter"/>
</dbReference>
<dbReference type="InterPro" id="IPR006050">
    <property type="entry name" value="DNA_photolyase_N"/>
</dbReference>
<keyword evidence="2 3" id="KW-0274">FAD</keyword>
<dbReference type="GO" id="GO:0003904">
    <property type="term" value="F:deoxyribodipyrimidine photo-lyase activity"/>
    <property type="evidence" value="ECO:0007669"/>
    <property type="project" value="TreeGrafter"/>
</dbReference>
<dbReference type="InterPro" id="IPR036155">
    <property type="entry name" value="Crypto/Photolyase_N_sf"/>
</dbReference>
<dbReference type="OrthoDB" id="9772484at2"/>
<evidence type="ECO:0000259" key="6">
    <source>
        <dbReference type="PROSITE" id="PS51645"/>
    </source>
</evidence>
<feature type="site" description="Electron transfer via tryptophanyl radical" evidence="4">
    <location>
        <position position="366"/>
    </location>
</feature>
<dbReference type="RefSeq" id="WP_002485204.1">
    <property type="nucleotide sequence ID" value="NC_004461.1"/>
</dbReference>
<accession>A0A0H2VHI3</accession>
<organism evidence="7 8">
    <name type="scientific">Staphylococcus epidermidis (strain ATCC 12228 / FDA PCI 1200)</name>
    <dbReference type="NCBI Taxonomy" id="176280"/>
    <lineage>
        <taxon>Bacteria</taxon>
        <taxon>Bacillati</taxon>
        <taxon>Bacillota</taxon>
        <taxon>Bacilli</taxon>
        <taxon>Bacillales</taxon>
        <taxon>Staphylococcaceae</taxon>
        <taxon>Staphylococcus</taxon>
    </lineage>
</organism>
<feature type="domain" description="Photolyase/cryptochrome alpha/beta" evidence="6">
    <location>
        <begin position="1"/>
        <end position="128"/>
    </location>
</feature>
<evidence type="ECO:0000313" key="7">
    <source>
        <dbReference type="EMBL" id="AAO04060.1"/>
    </source>
</evidence>